<dbReference type="Pfam" id="PF11319">
    <property type="entry name" value="VasI"/>
    <property type="match status" value="1"/>
</dbReference>
<keyword evidence="1" id="KW-0732">Signal</keyword>
<comment type="caution">
    <text evidence="2">The sequence shown here is derived from an EMBL/GenBank/DDBJ whole genome shotgun (WGS) entry which is preliminary data.</text>
</comment>
<name>E8LNM0_9VIBR</name>
<dbReference type="AlphaFoldDB" id="E8LNM0"/>
<dbReference type="STRING" id="945543.VIBR0546_06372"/>
<evidence type="ECO:0000313" key="2">
    <source>
        <dbReference type="EMBL" id="EGA67710.1"/>
    </source>
</evidence>
<dbReference type="InterPro" id="IPR017738">
    <property type="entry name" value="T6SS-assoc_VCA0118"/>
</dbReference>
<feature type="signal peptide" evidence="1">
    <location>
        <begin position="1"/>
        <end position="22"/>
    </location>
</feature>
<feature type="chain" id="PRO_5003226859" description="Type VI secretion-associated protein, VC_A0118 family" evidence="1">
    <location>
        <begin position="23"/>
        <end position="214"/>
    </location>
</feature>
<proteinExistence type="predicted"/>
<evidence type="ECO:0000313" key="3">
    <source>
        <dbReference type="Proteomes" id="UP000004371"/>
    </source>
</evidence>
<gene>
    <name evidence="2" type="ORF">VIBR0546_06372</name>
</gene>
<dbReference type="OrthoDB" id="7831428at2"/>
<dbReference type="eggNOG" id="ENOG5032RR9">
    <property type="taxonomic scope" value="Bacteria"/>
</dbReference>
<evidence type="ECO:0008006" key="4">
    <source>
        <dbReference type="Google" id="ProtNLM"/>
    </source>
</evidence>
<dbReference type="EMBL" id="AEVS01000004">
    <property type="protein sequence ID" value="EGA67710.1"/>
    <property type="molecule type" value="Genomic_DNA"/>
</dbReference>
<evidence type="ECO:0000256" key="1">
    <source>
        <dbReference type="SAM" id="SignalP"/>
    </source>
</evidence>
<dbReference type="Proteomes" id="UP000004371">
    <property type="component" value="Unassembled WGS sequence"/>
</dbReference>
<protein>
    <recommendedName>
        <fullName evidence="4">Type VI secretion-associated protein, VC_A0118 family</fullName>
    </recommendedName>
</protein>
<reference evidence="2 3" key="1">
    <citation type="journal article" date="2012" name="Int. J. Syst. Evol. Microbiol.">
        <title>Vibrio caribbeanicus sp. nov., isolated from the marine sponge Scleritoderma cyanea.</title>
        <authorList>
            <person name="Hoffmann M."/>
            <person name="Monday S.R."/>
            <person name="Allard M.W."/>
            <person name="Strain E.A."/>
            <person name="Whittaker P."/>
            <person name="Naum M."/>
            <person name="McCarthy P.J."/>
            <person name="Lopez J.V."/>
            <person name="Fischer M."/>
            <person name="Brown E.W."/>
        </authorList>
    </citation>
    <scope>NUCLEOTIDE SEQUENCE [LARGE SCALE GENOMIC DNA]</scope>
    <source>
        <strain evidence="2 3">LMG 20546</strain>
    </source>
</reference>
<accession>E8LNM0</accession>
<dbReference type="RefSeq" id="WP_006877432.1">
    <property type="nucleotide sequence ID" value="NZ_AEVS01000004.1"/>
</dbReference>
<dbReference type="NCBIfam" id="TIGR03360">
    <property type="entry name" value="VI_minor_1"/>
    <property type="match status" value="1"/>
</dbReference>
<sequence>MNTLKYLVLLAAMSGFTFSANAAQQSDDSLVIKGQQCSLISERLERLSCFDAVFQTPTASNRSTISDDKPQAWHTAFDTANGNVPLSIVENGSDKEGDAWLTLTANHAEGESAPVLMMSCINKISRIELALPQAIEDGRIRVSIAGGPNQSWRSDDIGVLFSSARGLPAISMMKVMSRQARLTLRSNSQVVDGLQFDTTGLNQALKPLRTRCGW</sequence>
<organism evidence="2 3">
    <name type="scientific">Vibrio brasiliensis LMG 20546</name>
    <dbReference type="NCBI Taxonomy" id="945543"/>
    <lineage>
        <taxon>Bacteria</taxon>
        <taxon>Pseudomonadati</taxon>
        <taxon>Pseudomonadota</taxon>
        <taxon>Gammaproteobacteria</taxon>
        <taxon>Vibrionales</taxon>
        <taxon>Vibrionaceae</taxon>
        <taxon>Vibrio</taxon>
        <taxon>Vibrio oreintalis group</taxon>
    </lineage>
</organism>
<keyword evidence="3" id="KW-1185">Reference proteome</keyword>